<comment type="caution">
    <text evidence="2">The sequence shown here is derived from an EMBL/GenBank/DDBJ whole genome shotgun (WGS) entry which is preliminary data.</text>
</comment>
<evidence type="ECO:0000313" key="3">
    <source>
        <dbReference type="Proteomes" id="UP000189670"/>
    </source>
</evidence>
<dbReference type="Proteomes" id="UP000189670">
    <property type="component" value="Unassembled WGS sequence"/>
</dbReference>
<dbReference type="Gene3D" id="3.40.50.1820">
    <property type="entry name" value="alpha/beta hydrolase"/>
    <property type="match status" value="1"/>
</dbReference>
<dbReference type="Pfam" id="PF00561">
    <property type="entry name" value="Abhydrolase_1"/>
    <property type="match status" value="1"/>
</dbReference>
<proteinExistence type="predicted"/>
<keyword evidence="2" id="KW-0378">Hydrolase</keyword>
<accession>A0A1V1P187</accession>
<dbReference type="AlphaFoldDB" id="A0A1V1P187"/>
<dbReference type="GO" id="GO:0016787">
    <property type="term" value="F:hydrolase activity"/>
    <property type="evidence" value="ECO:0007669"/>
    <property type="project" value="UniProtKB-KW"/>
</dbReference>
<gene>
    <name evidence="2" type="ORF">OMM_04478</name>
</gene>
<reference evidence="3" key="1">
    <citation type="submission" date="2012-11" db="EMBL/GenBank/DDBJ databases">
        <authorList>
            <person name="Lucero-Rivera Y.E."/>
            <person name="Tovar-Ramirez D."/>
        </authorList>
    </citation>
    <scope>NUCLEOTIDE SEQUENCE [LARGE SCALE GENOMIC DNA]</scope>
    <source>
        <strain evidence="3">Araruama</strain>
    </source>
</reference>
<protein>
    <submittedName>
        <fullName evidence="2">Alpha/beta hydrolase superfamily protein</fullName>
    </submittedName>
</protein>
<dbReference type="SUPFAM" id="SSF53474">
    <property type="entry name" value="alpha/beta-Hydrolases"/>
    <property type="match status" value="1"/>
</dbReference>
<dbReference type="PANTHER" id="PTHR43798">
    <property type="entry name" value="MONOACYLGLYCEROL LIPASE"/>
    <property type="match status" value="1"/>
</dbReference>
<dbReference type="InterPro" id="IPR029058">
    <property type="entry name" value="AB_hydrolase_fold"/>
</dbReference>
<evidence type="ECO:0000259" key="1">
    <source>
        <dbReference type="Pfam" id="PF00561"/>
    </source>
</evidence>
<dbReference type="EMBL" id="ATBP01000900">
    <property type="protein sequence ID" value="ETR68590.1"/>
    <property type="molecule type" value="Genomic_DNA"/>
</dbReference>
<organism evidence="2 3">
    <name type="scientific">Candidatus Magnetoglobus multicellularis str. Araruama</name>
    <dbReference type="NCBI Taxonomy" id="890399"/>
    <lineage>
        <taxon>Bacteria</taxon>
        <taxon>Pseudomonadati</taxon>
        <taxon>Thermodesulfobacteriota</taxon>
        <taxon>Desulfobacteria</taxon>
        <taxon>Desulfobacterales</taxon>
        <taxon>Desulfobacteraceae</taxon>
        <taxon>Candidatus Magnetoglobus</taxon>
    </lineage>
</organism>
<dbReference type="PRINTS" id="PR00111">
    <property type="entry name" value="ABHYDROLASE"/>
</dbReference>
<feature type="domain" description="AB hydrolase-1" evidence="1">
    <location>
        <begin position="22"/>
        <end position="247"/>
    </location>
</feature>
<dbReference type="InterPro" id="IPR000073">
    <property type="entry name" value="AB_hydrolase_1"/>
</dbReference>
<evidence type="ECO:0000313" key="2">
    <source>
        <dbReference type="EMBL" id="ETR68590.1"/>
    </source>
</evidence>
<dbReference type="InterPro" id="IPR050266">
    <property type="entry name" value="AB_hydrolase_sf"/>
</dbReference>
<sequence length="315" mass="36162">MPIYNYKNHHISYRYDGEKGTPVIAFINGLTQRTLHWQPYAEYLTKRGLSVLTYDLLGQGESSKPVLSVDFDDNVNVLFALMAHLKIEKVHVAGISFGGIIVLKFAIKFPDRTASIVPMSTFSEMDSQLEWFGMNLYQGMVTVGFEYLVDMLIPINFSPNHIAKFKEQLPTIRRAVATYNDLYAIQNIIESLQNFKPFTHELAHVKCPALIMNAEYDCLTTRRLHEILRKNLINSRLMLMQHTCHAFTLEIPEITCRIIDDFVKSVESGKWKGDQSVWIATDDYHSKEMAYPCKGDHTRAIPVPDKEDKNIQINI</sequence>
<name>A0A1V1P187_9BACT</name>